<dbReference type="CDD" id="cd09274">
    <property type="entry name" value="RNase_HI_RT_Ty3"/>
    <property type="match status" value="1"/>
</dbReference>
<dbReference type="PROSITE" id="PS00141">
    <property type="entry name" value="ASP_PROTEASE"/>
    <property type="match status" value="1"/>
</dbReference>
<evidence type="ECO:0000256" key="6">
    <source>
        <dbReference type="ARBA" id="ARBA00022759"/>
    </source>
</evidence>
<dbReference type="PROSITE" id="PS50878">
    <property type="entry name" value="RT_POL"/>
    <property type="match status" value="1"/>
</dbReference>
<feature type="domain" description="Integrase catalytic" evidence="18">
    <location>
        <begin position="1545"/>
        <end position="1702"/>
    </location>
</feature>
<keyword evidence="8" id="KW-0460">Magnesium</keyword>
<feature type="domain" description="Peptidase A2" evidence="16">
    <location>
        <begin position="575"/>
        <end position="666"/>
    </location>
</feature>
<keyword evidence="5" id="KW-0540">Nuclease</keyword>
<dbReference type="Gene3D" id="3.30.70.270">
    <property type="match status" value="2"/>
</dbReference>
<dbReference type="Proteomes" id="UP000005207">
    <property type="component" value="Linkage group LG9"/>
</dbReference>
<keyword evidence="6" id="KW-0255">Endonuclease</keyword>
<dbReference type="GeneID" id="109203576"/>
<dbReference type="GO" id="GO:0004190">
    <property type="term" value="F:aspartic-type endopeptidase activity"/>
    <property type="evidence" value="ECO:0007669"/>
    <property type="project" value="InterPro"/>
</dbReference>
<dbReference type="Gene3D" id="3.10.10.10">
    <property type="entry name" value="HIV Type 1 Reverse Transcriptase, subunit A, domain 1"/>
    <property type="match status" value="1"/>
</dbReference>
<reference evidence="20" key="1">
    <citation type="submission" date="2012-01" db="EMBL/GenBank/DDBJ databases">
        <title>The Genome Sequence of Oreochromis niloticus (Nile Tilapia).</title>
        <authorList>
            <consortium name="Broad Institute Genome Assembly Team"/>
            <consortium name="Broad Institute Sequencing Platform"/>
            <person name="Di Palma F."/>
            <person name="Johnson J."/>
            <person name="Lander E.S."/>
            <person name="Lindblad-Toh K."/>
        </authorList>
    </citation>
    <scope>NUCLEOTIDE SEQUENCE [LARGE SCALE GENOMIC DNA]</scope>
</reference>
<evidence type="ECO:0000259" key="18">
    <source>
        <dbReference type="PROSITE" id="PS50994"/>
    </source>
</evidence>
<name>A0A669BAN1_ORENI</name>
<dbReference type="Gene3D" id="1.10.340.70">
    <property type="match status" value="1"/>
</dbReference>
<dbReference type="PROSITE" id="PS50994">
    <property type="entry name" value="INTEGRASE"/>
    <property type="match status" value="1"/>
</dbReference>
<dbReference type="GO" id="GO:0003964">
    <property type="term" value="F:RNA-directed DNA polymerase activity"/>
    <property type="evidence" value="ECO:0007669"/>
    <property type="project" value="UniProtKB-KW"/>
</dbReference>
<dbReference type="PANTHER" id="PTHR37984">
    <property type="entry name" value="PROTEIN CBG26694"/>
    <property type="match status" value="1"/>
</dbReference>
<evidence type="ECO:0000256" key="11">
    <source>
        <dbReference type="ARBA" id="ARBA00022918"/>
    </source>
</evidence>
<dbReference type="SUPFAM" id="SSF56672">
    <property type="entry name" value="DNA/RNA polymerases"/>
    <property type="match status" value="1"/>
</dbReference>
<keyword evidence="11" id="KW-0695">RNA-directed DNA polymerase</keyword>
<dbReference type="InParanoid" id="A0A669BAN1"/>
<dbReference type="Pfam" id="PF17919">
    <property type="entry name" value="RT_RNaseH_2"/>
    <property type="match status" value="1"/>
</dbReference>
<evidence type="ECO:0000256" key="8">
    <source>
        <dbReference type="ARBA" id="ARBA00022842"/>
    </source>
</evidence>
<keyword evidence="13" id="KW-0862">Zinc</keyword>
<dbReference type="InterPro" id="IPR000477">
    <property type="entry name" value="RT_dom"/>
</dbReference>
<dbReference type="Gene3D" id="3.30.420.10">
    <property type="entry name" value="Ribonuclease H-like superfamily/Ribonuclease H"/>
    <property type="match status" value="1"/>
</dbReference>
<keyword evidence="20" id="KW-1185">Reference proteome</keyword>
<dbReference type="InterPro" id="IPR036397">
    <property type="entry name" value="RNaseH_sf"/>
</dbReference>
<dbReference type="FunFam" id="1.10.340.70:FF:000001">
    <property type="entry name" value="Retrovirus-related Pol polyprotein from transposon gypsy-like Protein"/>
    <property type="match status" value="1"/>
</dbReference>
<comment type="similarity">
    <text evidence="1">Belongs to the beta type-B retroviral polymerase family. HERV class-II K(HML-2) pol subfamily.</text>
</comment>
<keyword evidence="13" id="KW-0863">Zinc-finger</keyword>
<dbReference type="OrthoDB" id="4369127at2759"/>
<dbReference type="GeneTree" id="ENSGT01100000263500"/>
<dbReference type="PROSITE" id="PS50158">
    <property type="entry name" value="ZF_CCHC"/>
    <property type="match status" value="1"/>
</dbReference>
<feature type="domain" description="CCHC-type" evidence="15">
    <location>
        <begin position="483"/>
        <end position="496"/>
    </location>
</feature>
<keyword evidence="10" id="KW-0229">DNA integration</keyword>
<dbReference type="Pfam" id="PF17921">
    <property type="entry name" value="Integrase_H2C2"/>
    <property type="match status" value="1"/>
</dbReference>
<keyword evidence="7" id="KW-0378">Hydrolase</keyword>
<evidence type="ECO:0000313" key="19">
    <source>
        <dbReference type="Ensembl" id="ENSONIP00000032531.1"/>
    </source>
</evidence>
<keyword evidence="4" id="KW-0548">Nucleotidyltransferase</keyword>
<dbReference type="RefSeq" id="XP_019218710.1">
    <property type="nucleotide sequence ID" value="XM_019363165.2"/>
</dbReference>
<dbReference type="InterPro" id="IPR001584">
    <property type="entry name" value="Integrase_cat-core"/>
</dbReference>
<dbReference type="PROSITE" id="PS50175">
    <property type="entry name" value="ASP_PROT_RETROV"/>
    <property type="match status" value="1"/>
</dbReference>
<dbReference type="Ensembl" id="ENSONIT00000050172.1">
    <property type="protein sequence ID" value="ENSONIP00000032531.1"/>
    <property type="gene ID" value="ENSONIG00000033414.1"/>
</dbReference>
<dbReference type="PANTHER" id="PTHR37984:SF15">
    <property type="entry name" value="INTEGRASE CATALYTIC DOMAIN-CONTAINING PROTEIN"/>
    <property type="match status" value="1"/>
</dbReference>
<dbReference type="GO" id="GO:0003723">
    <property type="term" value="F:RNA binding"/>
    <property type="evidence" value="ECO:0007669"/>
    <property type="project" value="UniProtKB-KW"/>
</dbReference>
<evidence type="ECO:0000256" key="10">
    <source>
        <dbReference type="ARBA" id="ARBA00022908"/>
    </source>
</evidence>
<evidence type="ECO:0000259" key="16">
    <source>
        <dbReference type="PROSITE" id="PS50175"/>
    </source>
</evidence>
<evidence type="ECO:0000256" key="4">
    <source>
        <dbReference type="ARBA" id="ARBA00022695"/>
    </source>
</evidence>
<evidence type="ECO:0000259" key="15">
    <source>
        <dbReference type="PROSITE" id="PS50158"/>
    </source>
</evidence>
<dbReference type="CDD" id="cd00303">
    <property type="entry name" value="retropepsin_like"/>
    <property type="match status" value="1"/>
</dbReference>
<dbReference type="CDD" id="cd01647">
    <property type="entry name" value="RT_LTR"/>
    <property type="match status" value="1"/>
</dbReference>
<dbReference type="SUPFAM" id="SSF53098">
    <property type="entry name" value="Ribonuclease H-like"/>
    <property type="match status" value="1"/>
</dbReference>
<evidence type="ECO:0000259" key="17">
    <source>
        <dbReference type="PROSITE" id="PS50878"/>
    </source>
</evidence>
<dbReference type="InterPro" id="IPR001878">
    <property type="entry name" value="Znf_CCHC"/>
</dbReference>
<sequence length="2085" mass="235387">MEDSERKELAWQIRKSLYALTAEELFQIATNITPVPDVDPASVRRGDEESCFDYICAYLRCKTLLDLEDQGFSHLLLLKDAIIHLIDSRTAEVSHPVVSEENVVTLTTLKHPEQSDVLTSAILPLESTNPQVTEYEMLKANYEALGKKLADLQVTTQDTPTPTITQSLQPRAESVTNSHSTTDTRHSRPDHMVSLRDLPFLQRREFKVHGGQVGDIASDISYHGLCKQIEEGLKVKHTEGEIIQGVLRIIKPGQFKDMLISKDDLTLIELKSLLRSHLSEKSGSELFQELLSTKQHDHETPQQFLYRMIGLKQKVMFASRQDNMDVAYEARTIQNVFLRTIHQGLLPKYSDIRNELKPLLSDYSVSDEALIRQVNKVSSEESERQRRLGYSTRQKVTHAHTALLEPAKDTEMTDCKSKSKNKVIEELAAKVETLTKVVESLTASQAREPTCQCAHPKQKPRQTAKQYGCPKCIESGAASCTHCFICGETGHRAVGCLKRSQPRNSSWPPADTHTPRTSGQPDPKSPGMCSEEFAHVRSSWATPPTKNAVTGASERVAQLVGKKCKIKCYIHSFAVDCLLDTGAQVSLIDRQWAKTYLSDHKLRPLTELIGDKALSVLGVNGQPLPYDGWVGVMVSLPENSDPNLTVQVPFLVSSVPMDCPLIGFNVIEQLILGPNASTNLIPTIVSLLRSAMNLQDDTATALVNFIQTKLTSDNGVSQSVLKVGLHDVVIPAGQVKYVKCKVSSTVDMSNPLVLFEPTESNPQLQQLDVGNSLLTVCDARVPYVKVPIGNHTKHDVTLTGRAALGTIEPIAGVVQTDLPNLGEPKVTQDVDSDVSQIQQQCSEDQATQEWDPPVDVSHLTEDQQTVAKKMLREESGAFARDESDMGCIPNLEMTITLKDTTPIQKSYTSIPKPLYKEVKEYIEDLLARGWIVKSRSPYSAPIVCVRKKDGSLRLCIDYRLLNQRTVPDRHPLPRIQDLIDTLGGYNWFSILDQGKAYHQGFIAEGSRHLTAFITPWGLYEWVRIPFGLTNAPAAFQRSMEEMLAPLRDECCIPYLDDILCYAKTFEEHVEGLRKVLRALQNYGVKLRPTKCDLFKREVRYVGRLVSAEGVRIDPKDLEAVYALKKETPATVGDVRRIAGFLSYYRSYIQDFSRIAKPIYELLQPKKTKEEHLLGKVTGQKGKGAQLPSKTPVEWTEKHQGALCKLIDMLVNPPVLAYPDFELPFVLHTDASDKGLGAVLYQHQNGKLRVIGYGSRTLTPAEKNYRLHSGKLEFLALKWAVCEKFRDYLSYAPHFTIYTDNNPLTYVMSTAKLNAVGFRWVGELSDFRFDIRYRPGKVNVDADTLSRSPLDIDRYVTECTKELSKEAVAATWEGCGAGKHGDVAWIAALALAQGDQLEPVIREMVTPINLDELQRAQRADPAIGEIMKMKDSDQKLTDDVRRNVRGPARKMMHEWTKLSLEDGVLYRKTAEKRQLVLPASFKSLVLKYLHDDMGHVGVERVLSLARQRFYWPYMRRDIEAYVTRQCPCIKQKKPVTHVRAPMSSITTSSPMELVSVDYLHLEPSRGGYQYILVVVDHFTRYAQAYPTRNKSGKTAAERIFSDYIPRFGYPLRLHHDQGREFENELFRTLQQLSNVGHSRTTPYHPQGNPAERFNRTILQMLRTLGEEKKERWREYLPQMVHAYNCTRHEATGYSPFFLLFGRHPRMPVDLLFKLVTDGEPQTARGYVEKWKERMTEAYRIASENSQKSSDRGKKHYDRHLKGVVLQPGDRVLVRNLTERGGPGKLRSYWENTIYVVKEQINDSPVYRVASEANGKRVRVLHRNLLHLVNELPVDLPAVNKGDGPSAVKEKKPKPAQRETEFQPHSDTSSDEDESSMYYELRYDLRSGTKEDALHTYNHTDGPSRGTAEFSRVVNCRAPQTTEATVLGERTATDELRETGMEQDGGHQNTELDNDMGEEEHEVVRESGVTEVPFTVDGGEVGLPLSERARYTPDVTPPTNESVLRRSTRERRPATHFTYDTLGQPSLRVHPSVSCAEVHESPNTTHYTMPSYPLLPYFPLVPYQIPTSHWAHPGTFPVYYNRPIYTC</sequence>
<protein>
    <recommendedName>
        <fullName evidence="12">Gypsy retrotransposon integrase-like protein 1</fullName>
        <ecNumber evidence="2">3.1.26.4</ecNumber>
    </recommendedName>
</protein>
<evidence type="ECO:0000256" key="13">
    <source>
        <dbReference type="PROSITE-ProRule" id="PRU00047"/>
    </source>
</evidence>
<dbReference type="InterPro" id="IPR041577">
    <property type="entry name" value="RT_RNaseH_2"/>
</dbReference>
<evidence type="ECO:0000256" key="5">
    <source>
        <dbReference type="ARBA" id="ARBA00022722"/>
    </source>
</evidence>
<evidence type="ECO:0000256" key="14">
    <source>
        <dbReference type="SAM" id="MobiDB-lite"/>
    </source>
</evidence>
<gene>
    <name evidence="19" type="primary">LOC109203576</name>
</gene>
<dbReference type="EC" id="3.1.26.4" evidence="2"/>
<keyword evidence="9" id="KW-0694">RNA-binding</keyword>
<feature type="region of interest" description="Disordered" evidence="14">
    <location>
        <begin position="1834"/>
        <end position="1873"/>
    </location>
</feature>
<dbReference type="OMA" id="CAEVHES"/>
<reference evidence="19" key="3">
    <citation type="submission" date="2025-09" db="UniProtKB">
        <authorList>
            <consortium name="Ensembl"/>
        </authorList>
    </citation>
    <scope>IDENTIFICATION</scope>
</reference>
<evidence type="ECO:0000256" key="9">
    <source>
        <dbReference type="ARBA" id="ARBA00022884"/>
    </source>
</evidence>
<dbReference type="Pfam" id="PF00078">
    <property type="entry name" value="RVT_1"/>
    <property type="match status" value="1"/>
</dbReference>
<evidence type="ECO:0000256" key="7">
    <source>
        <dbReference type="ARBA" id="ARBA00022801"/>
    </source>
</evidence>
<evidence type="ECO:0000256" key="1">
    <source>
        <dbReference type="ARBA" id="ARBA00010879"/>
    </source>
</evidence>
<dbReference type="Pfam" id="PF00665">
    <property type="entry name" value="rve"/>
    <property type="match status" value="1"/>
</dbReference>
<dbReference type="GO" id="GO:0008270">
    <property type="term" value="F:zinc ion binding"/>
    <property type="evidence" value="ECO:0007669"/>
    <property type="project" value="UniProtKB-KW"/>
</dbReference>
<dbReference type="InterPro" id="IPR001969">
    <property type="entry name" value="Aspartic_peptidase_AS"/>
</dbReference>
<dbReference type="InterPro" id="IPR043128">
    <property type="entry name" value="Rev_trsase/Diguanyl_cyclase"/>
</dbReference>
<dbReference type="GO" id="GO:0004523">
    <property type="term" value="F:RNA-DNA hybrid ribonuclease activity"/>
    <property type="evidence" value="ECO:0007669"/>
    <property type="project" value="UniProtKB-EC"/>
</dbReference>
<feature type="region of interest" description="Disordered" evidence="14">
    <location>
        <begin position="499"/>
        <end position="528"/>
    </location>
</feature>
<dbReference type="GO" id="GO:0015074">
    <property type="term" value="P:DNA integration"/>
    <property type="evidence" value="ECO:0007669"/>
    <property type="project" value="UniProtKB-KW"/>
</dbReference>
<dbReference type="InterPro" id="IPR050951">
    <property type="entry name" value="Retrovirus_Pol_polyprotein"/>
</dbReference>
<dbReference type="SUPFAM" id="SSF50630">
    <property type="entry name" value="Acid proteases"/>
    <property type="match status" value="1"/>
</dbReference>
<keyword evidence="3" id="KW-0808">Transferase</keyword>
<dbReference type="GO" id="GO:0006508">
    <property type="term" value="P:proteolysis"/>
    <property type="evidence" value="ECO:0007669"/>
    <property type="project" value="InterPro"/>
</dbReference>
<proteinExistence type="inferred from homology"/>
<evidence type="ECO:0000256" key="12">
    <source>
        <dbReference type="ARBA" id="ARBA00039658"/>
    </source>
</evidence>
<organism evidence="19 20">
    <name type="scientific">Oreochromis niloticus</name>
    <name type="common">Nile tilapia</name>
    <name type="synonym">Tilapia nilotica</name>
    <dbReference type="NCBI Taxonomy" id="8128"/>
    <lineage>
        <taxon>Eukaryota</taxon>
        <taxon>Metazoa</taxon>
        <taxon>Chordata</taxon>
        <taxon>Craniata</taxon>
        <taxon>Vertebrata</taxon>
        <taxon>Euteleostomi</taxon>
        <taxon>Actinopterygii</taxon>
        <taxon>Neopterygii</taxon>
        <taxon>Teleostei</taxon>
        <taxon>Neoteleostei</taxon>
        <taxon>Acanthomorphata</taxon>
        <taxon>Ovalentaria</taxon>
        <taxon>Cichlomorphae</taxon>
        <taxon>Cichliformes</taxon>
        <taxon>Cichlidae</taxon>
        <taxon>African cichlids</taxon>
        <taxon>Pseudocrenilabrinae</taxon>
        <taxon>Oreochromini</taxon>
        <taxon>Oreochromis</taxon>
    </lineage>
</organism>
<dbReference type="KEGG" id="onl:109203576"/>
<reference evidence="19" key="2">
    <citation type="submission" date="2025-08" db="UniProtKB">
        <authorList>
            <consortium name="Ensembl"/>
        </authorList>
    </citation>
    <scope>IDENTIFICATION</scope>
</reference>
<feature type="region of interest" description="Disordered" evidence="14">
    <location>
        <begin position="1988"/>
        <end position="2007"/>
    </location>
</feature>
<dbReference type="InterPro" id="IPR012337">
    <property type="entry name" value="RNaseH-like_sf"/>
</dbReference>
<keyword evidence="13" id="KW-0479">Metal-binding</keyword>
<accession>A0A669BAN1</accession>
<feature type="region of interest" description="Disordered" evidence="14">
    <location>
        <begin position="158"/>
        <end position="189"/>
    </location>
</feature>
<dbReference type="InterPro" id="IPR041588">
    <property type="entry name" value="Integrase_H2C2"/>
</dbReference>
<evidence type="ECO:0000256" key="2">
    <source>
        <dbReference type="ARBA" id="ARBA00012180"/>
    </source>
</evidence>
<dbReference type="InterPro" id="IPR043502">
    <property type="entry name" value="DNA/RNA_pol_sf"/>
</dbReference>
<feature type="domain" description="Reverse transcriptase" evidence="17">
    <location>
        <begin position="926"/>
        <end position="1105"/>
    </location>
</feature>
<dbReference type="InterPro" id="IPR021109">
    <property type="entry name" value="Peptidase_aspartic_dom_sf"/>
</dbReference>
<evidence type="ECO:0000256" key="3">
    <source>
        <dbReference type="ARBA" id="ARBA00022679"/>
    </source>
</evidence>
<dbReference type="InterPro" id="IPR001995">
    <property type="entry name" value="Peptidase_A2_cat"/>
</dbReference>
<dbReference type="FunFam" id="3.30.420.10:FF:000032">
    <property type="entry name" value="Retrovirus-related Pol polyprotein from transposon 297-like Protein"/>
    <property type="match status" value="1"/>
</dbReference>
<evidence type="ECO:0000313" key="20">
    <source>
        <dbReference type="Proteomes" id="UP000005207"/>
    </source>
</evidence>